<dbReference type="EC" id="2.7.13.3" evidence="3"/>
<dbReference type="RefSeq" id="WP_184956738.1">
    <property type="nucleotide sequence ID" value="NZ_BOMC01000064.1"/>
</dbReference>
<comment type="catalytic activity">
    <reaction evidence="1">
        <text>ATP + protein L-histidine = ADP + protein N-phospho-L-histidine.</text>
        <dbReference type="EC" id="2.7.13.3"/>
    </reaction>
</comment>
<feature type="domain" description="HAMP" evidence="13">
    <location>
        <begin position="318"/>
        <end position="367"/>
    </location>
</feature>
<proteinExistence type="predicted"/>
<sequence length="587" mass="62448">MDAPRVPPYRSLIFRLLAASLAIAVVAVLATAWLASQSTSQTIRQQLGRSLSEDKSVYDELLAFAATHRDWSAVQPVVAARAAKLNRRITLLTEDRRTIADSATGPAPATARPSATVDPLAVDLGLTGRAGRIDSRIVGPYRLTAAEQRTMRDQLAAARSCLDGFGSTGEVVIGAHGRPKVVVTELGKQTATCPLTPPVAKSEERPLAALRRLVAACAGERDAEQVGIAPDLTIVVVDPDLGRVDRDRTARATGCLDKARRSQLEPYVAPPALLFVTDPADPAAAPVFPLSRENLVRTGTVTAVVLLLAVLVTVLVGRRLVRPLRALTEAARRPGDYQRVPVTGRDEIGSLAAALNELAERREQSEQQRQAMVSDVAHELRNPLTTIRTWLEAVRDGLATVDGPVLTLLQDQTTQLQHIVDDLRDLAAADAGTLRMHPETTYVNDTVDQVADAHLPDAVTAGVRLVTGHDGDPEVAVDPVRLRQLVGNLLSNAIRHTPAGGTVTVRTQVAAGRLTITVADTGEGIAPADLPRVFDRFWRADESRSRSTGGSGLGLPIARQIATAHGGDLTVTSDVGAGTTFTVTLPL</sequence>
<protein>
    <recommendedName>
        <fullName evidence="3">histidine kinase</fullName>
        <ecNumber evidence="3">2.7.13.3</ecNumber>
    </recommendedName>
</protein>
<evidence type="ECO:0000256" key="7">
    <source>
        <dbReference type="ARBA" id="ARBA00022777"/>
    </source>
</evidence>
<dbReference type="Pfam" id="PF02518">
    <property type="entry name" value="HATPase_c"/>
    <property type="match status" value="1"/>
</dbReference>
<dbReference type="InterPro" id="IPR003661">
    <property type="entry name" value="HisK_dim/P_dom"/>
</dbReference>
<dbReference type="SMART" id="SM00388">
    <property type="entry name" value="HisKA"/>
    <property type="match status" value="1"/>
</dbReference>
<dbReference type="Gene3D" id="1.10.287.130">
    <property type="match status" value="1"/>
</dbReference>
<accession>A0A7W7CQ19</accession>
<dbReference type="SMART" id="SM00387">
    <property type="entry name" value="HATPase_c"/>
    <property type="match status" value="1"/>
</dbReference>
<evidence type="ECO:0000256" key="10">
    <source>
        <dbReference type="SAM" id="Coils"/>
    </source>
</evidence>
<evidence type="ECO:0000256" key="3">
    <source>
        <dbReference type="ARBA" id="ARBA00012438"/>
    </source>
</evidence>
<reference evidence="14 15" key="1">
    <citation type="submission" date="2020-08" db="EMBL/GenBank/DDBJ databases">
        <title>Sequencing the genomes of 1000 actinobacteria strains.</title>
        <authorList>
            <person name="Klenk H.-P."/>
        </authorList>
    </citation>
    <scope>NUCLEOTIDE SEQUENCE [LARGE SCALE GENOMIC DNA]</scope>
    <source>
        <strain evidence="14 15">DSM 45518</strain>
    </source>
</reference>
<dbReference type="PANTHER" id="PTHR43711:SF1">
    <property type="entry name" value="HISTIDINE KINASE 1"/>
    <property type="match status" value="1"/>
</dbReference>
<dbReference type="SUPFAM" id="SSF55874">
    <property type="entry name" value="ATPase domain of HSP90 chaperone/DNA topoisomerase II/histidine kinase"/>
    <property type="match status" value="1"/>
</dbReference>
<organism evidence="14 15">
    <name type="scientific">Paractinoplanes abujensis</name>
    <dbReference type="NCBI Taxonomy" id="882441"/>
    <lineage>
        <taxon>Bacteria</taxon>
        <taxon>Bacillati</taxon>
        <taxon>Actinomycetota</taxon>
        <taxon>Actinomycetes</taxon>
        <taxon>Micromonosporales</taxon>
        <taxon>Micromonosporaceae</taxon>
        <taxon>Paractinoplanes</taxon>
    </lineage>
</organism>
<dbReference type="CDD" id="cd00082">
    <property type="entry name" value="HisKA"/>
    <property type="match status" value="1"/>
</dbReference>
<dbReference type="InterPro" id="IPR003660">
    <property type="entry name" value="HAMP_dom"/>
</dbReference>
<dbReference type="SMART" id="SM00304">
    <property type="entry name" value="HAMP"/>
    <property type="match status" value="1"/>
</dbReference>
<dbReference type="InterPro" id="IPR036890">
    <property type="entry name" value="HATPase_C_sf"/>
</dbReference>
<dbReference type="PANTHER" id="PTHR43711">
    <property type="entry name" value="TWO-COMPONENT HISTIDINE KINASE"/>
    <property type="match status" value="1"/>
</dbReference>
<dbReference type="Gene3D" id="3.30.565.10">
    <property type="entry name" value="Histidine kinase-like ATPase, C-terminal domain"/>
    <property type="match status" value="1"/>
</dbReference>
<dbReference type="SUPFAM" id="SSF158472">
    <property type="entry name" value="HAMP domain-like"/>
    <property type="match status" value="1"/>
</dbReference>
<dbReference type="GO" id="GO:0000155">
    <property type="term" value="F:phosphorelay sensor kinase activity"/>
    <property type="evidence" value="ECO:0007669"/>
    <property type="project" value="InterPro"/>
</dbReference>
<evidence type="ECO:0000313" key="14">
    <source>
        <dbReference type="EMBL" id="MBB4692639.1"/>
    </source>
</evidence>
<dbReference type="InterPro" id="IPR004358">
    <property type="entry name" value="Sig_transdc_His_kin-like_C"/>
</dbReference>
<comment type="caution">
    <text evidence="14">The sequence shown here is derived from an EMBL/GenBank/DDBJ whole genome shotgun (WGS) entry which is preliminary data.</text>
</comment>
<dbReference type="InterPro" id="IPR003594">
    <property type="entry name" value="HATPase_dom"/>
</dbReference>
<evidence type="ECO:0000256" key="8">
    <source>
        <dbReference type="ARBA" id="ARBA00022989"/>
    </source>
</evidence>
<keyword evidence="10" id="KW-0175">Coiled coil</keyword>
<evidence type="ECO:0000313" key="15">
    <source>
        <dbReference type="Proteomes" id="UP000542742"/>
    </source>
</evidence>
<keyword evidence="8 11" id="KW-1133">Transmembrane helix</keyword>
<evidence type="ECO:0000259" key="13">
    <source>
        <dbReference type="PROSITE" id="PS50885"/>
    </source>
</evidence>
<evidence type="ECO:0000256" key="4">
    <source>
        <dbReference type="ARBA" id="ARBA00022553"/>
    </source>
</evidence>
<dbReference type="SUPFAM" id="SSF47384">
    <property type="entry name" value="Homodimeric domain of signal transducing histidine kinase"/>
    <property type="match status" value="1"/>
</dbReference>
<gene>
    <name evidence="14" type="ORF">BKA14_002787</name>
</gene>
<dbReference type="CDD" id="cd00075">
    <property type="entry name" value="HATPase"/>
    <property type="match status" value="1"/>
</dbReference>
<evidence type="ECO:0000259" key="12">
    <source>
        <dbReference type="PROSITE" id="PS50109"/>
    </source>
</evidence>
<dbReference type="Pfam" id="PF00512">
    <property type="entry name" value="HisKA"/>
    <property type="match status" value="1"/>
</dbReference>
<keyword evidence="11" id="KW-0472">Membrane</keyword>
<dbReference type="CDD" id="cd06225">
    <property type="entry name" value="HAMP"/>
    <property type="match status" value="1"/>
</dbReference>
<evidence type="ECO:0000256" key="1">
    <source>
        <dbReference type="ARBA" id="ARBA00000085"/>
    </source>
</evidence>
<feature type="coiled-coil region" evidence="10">
    <location>
        <begin position="348"/>
        <end position="375"/>
    </location>
</feature>
<dbReference type="PRINTS" id="PR00344">
    <property type="entry name" value="BCTRLSENSOR"/>
</dbReference>
<keyword evidence="15" id="KW-1185">Reference proteome</keyword>
<dbReference type="EMBL" id="JACHMF010000001">
    <property type="protein sequence ID" value="MBB4692639.1"/>
    <property type="molecule type" value="Genomic_DNA"/>
</dbReference>
<dbReference type="InterPro" id="IPR050736">
    <property type="entry name" value="Sensor_HK_Regulatory"/>
</dbReference>
<dbReference type="AlphaFoldDB" id="A0A7W7CQ19"/>
<evidence type="ECO:0000256" key="9">
    <source>
        <dbReference type="ARBA" id="ARBA00023012"/>
    </source>
</evidence>
<feature type="transmembrane region" description="Helical" evidence="11">
    <location>
        <begin position="12"/>
        <end position="35"/>
    </location>
</feature>
<feature type="transmembrane region" description="Helical" evidence="11">
    <location>
        <begin position="295"/>
        <end position="316"/>
    </location>
</feature>
<comment type="subcellular location">
    <subcellularLocation>
        <location evidence="2">Cell membrane</location>
    </subcellularLocation>
</comment>
<evidence type="ECO:0000256" key="2">
    <source>
        <dbReference type="ARBA" id="ARBA00004236"/>
    </source>
</evidence>
<keyword evidence="6 11" id="KW-0812">Transmembrane</keyword>
<keyword evidence="9" id="KW-0902">Two-component regulatory system</keyword>
<feature type="domain" description="Histidine kinase" evidence="12">
    <location>
        <begin position="375"/>
        <end position="587"/>
    </location>
</feature>
<name>A0A7W7CQ19_9ACTN</name>
<keyword evidence="5 14" id="KW-0808">Transferase</keyword>
<dbReference type="Pfam" id="PF00672">
    <property type="entry name" value="HAMP"/>
    <property type="match status" value="1"/>
</dbReference>
<evidence type="ECO:0000256" key="5">
    <source>
        <dbReference type="ARBA" id="ARBA00022679"/>
    </source>
</evidence>
<dbReference type="PROSITE" id="PS50109">
    <property type="entry name" value="HIS_KIN"/>
    <property type="match status" value="1"/>
</dbReference>
<dbReference type="PROSITE" id="PS50885">
    <property type="entry name" value="HAMP"/>
    <property type="match status" value="1"/>
</dbReference>
<dbReference type="Proteomes" id="UP000542742">
    <property type="component" value="Unassembled WGS sequence"/>
</dbReference>
<dbReference type="InterPro" id="IPR036097">
    <property type="entry name" value="HisK_dim/P_sf"/>
</dbReference>
<dbReference type="InterPro" id="IPR005467">
    <property type="entry name" value="His_kinase_dom"/>
</dbReference>
<evidence type="ECO:0000256" key="6">
    <source>
        <dbReference type="ARBA" id="ARBA00022692"/>
    </source>
</evidence>
<evidence type="ECO:0000256" key="11">
    <source>
        <dbReference type="SAM" id="Phobius"/>
    </source>
</evidence>
<keyword evidence="4" id="KW-0597">Phosphoprotein</keyword>
<dbReference type="GO" id="GO:0005886">
    <property type="term" value="C:plasma membrane"/>
    <property type="evidence" value="ECO:0007669"/>
    <property type="project" value="UniProtKB-SubCell"/>
</dbReference>
<dbReference type="FunFam" id="3.30.565.10:FF:000006">
    <property type="entry name" value="Sensor histidine kinase WalK"/>
    <property type="match status" value="1"/>
</dbReference>
<keyword evidence="7 14" id="KW-0418">Kinase</keyword>
<dbReference type="Gene3D" id="6.10.340.10">
    <property type="match status" value="1"/>
</dbReference>